<keyword evidence="3" id="KW-1185">Reference proteome</keyword>
<dbReference type="InterPro" id="IPR011989">
    <property type="entry name" value="ARM-like"/>
</dbReference>
<reference evidence="2 3" key="1">
    <citation type="submission" date="2019-02" db="EMBL/GenBank/DDBJ databases">
        <title>Deep-cultivation of Planctomycetes and their phenomic and genomic characterization uncovers novel biology.</title>
        <authorList>
            <person name="Wiegand S."/>
            <person name="Jogler M."/>
            <person name="Boedeker C."/>
            <person name="Pinto D."/>
            <person name="Vollmers J."/>
            <person name="Rivas-Marin E."/>
            <person name="Kohn T."/>
            <person name="Peeters S.H."/>
            <person name="Heuer A."/>
            <person name="Rast P."/>
            <person name="Oberbeckmann S."/>
            <person name="Bunk B."/>
            <person name="Jeske O."/>
            <person name="Meyerdierks A."/>
            <person name="Storesund J.E."/>
            <person name="Kallscheuer N."/>
            <person name="Luecker S."/>
            <person name="Lage O.M."/>
            <person name="Pohl T."/>
            <person name="Merkel B.J."/>
            <person name="Hornburger P."/>
            <person name="Mueller R.-W."/>
            <person name="Bruemmer F."/>
            <person name="Labrenz M."/>
            <person name="Spormann A.M."/>
            <person name="Op den Camp H."/>
            <person name="Overmann J."/>
            <person name="Amann R."/>
            <person name="Jetten M.S.M."/>
            <person name="Mascher T."/>
            <person name="Medema M.H."/>
            <person name="Devos D.P."/>
            <person name="Kaster A.-K."/>
            <person name="Ovreas L."/>
            <person name="Rohde M."/>
            <person name="Galperin M.Y."/>
            <person name="Jogler C."/>
        </authorList>
    </citation>
    <scope>NUCLEOTIDE SEQUENCE [LARGE SCALE GENOMIC DNA]</scope>
    <source>
        <strain evidence="2 3">Pla85_3_4</strain>
    </source>
</reference>
<dbReference type="Pfam" id="PF13646">
    <property type="entry name" value="HEAT_2"/>
    <property type="match status" value="1"/>
</dbReference>
<feature type="region of interest" description="Disordered" evidence="1">
    <location>
        <begin position="19"/>
        <end position="56"/>
    </location>
</feature>
<organism evidence="2 3">
    <name type="scientific">Lignipirellula cremea</name>
    <dbReference type="NCBI Taxonomy" id="2528010"/>
    <lineage>
        <taxon>Bacteria</taxon>
        <taxon>Pseudomonadati</taxon>
        <taxon>Planctomycetota</taxon>
        <taxon>Planctomycetia</taxon>
        <taxon>Pirellulales</taxon>
        <taxon>Pirellulaceae</taxon>
        <taxon>Lignipirellula</taxon>
    </lineage>
</organism>
<dbReference type="Proteomes" id="UP000317648">
    <property type="component" value="Chromosome"/>
</dbReference>
<gene>
    <name evidence="2" type="ORF">Pla8534_46860</name>
</gene>
<sequence>MVDIQADFGDDTGFGGDATFGFGSGRNQTTLGGGSPKTAPVTGAVGSRVEPGSDPDAVEVSRTAVVVSGLATTLLTAPEPSARVRAAEQLAKYGGEAKEAIPALVSSLEDLSDAVRREACAALAAMGEHGKEAIPSLSERVTIEKSADLRGILVKTMMAIDPASPEVEAVLKRTLVGGSGETIHPARGHLLSTNRVWACGAISHLGPTAAWSGPMLLRLLRVSASDLDHYGNDRVYRATLNALVAIEHTAAIPVLEDYKSGARLRSSHASDVEDCVLAADSAIRALKLVSP</sequence>
<evidence type="ECO:0000313" key="3">
    <source>
        <dbReference type="Proteomes" id="UP000317648"/>
    </source>
</evidence>
<accession>A0A518DYF8</accession>
<name>A0A518DYF8_9BACT</name>
<evidence type="ECO:0000313" key="2">
    <source>
        <dbReference type="EMBL" id="QDU96864.1"/>
    </source>
</evidence>
<evidence type="ECO:0000256" key="1">
    <source>
        <dbReference type="SAM" id="MobiDB-lite"/>
    </source>
</evidence>
<dbReference type="EMBL" id="CP036433">
    <property type="protein sequence ID" value="QDU96864.1"/>
    <property type="molecule type" value="Genomic_DNA"/>
</dbReference>
<dbReference type="InterPro" id="IPR016024">
    <property type="entry name" value="ARM-type_fold"/>
</dbReference>
<evidence type="ECO:0008006" key="4">
    <source>
        <dbReference type="Google" id="ProtNLM"/>
    </source>
</evidence>
<dbReference type="KEGG" id="lcre:Pla8534_46860"/>
<dbReference type="AlphaFoldDB" id="A0A518DYF8"/>
<protein>
    <recommendedName>
        <fullName evidence="4">HEAT repeat protein</fullName>
    </recommendedName>
</protein>
<dbReference type="Gene3D" id="1.25.10.10">
    <property type="entry name" value="Leucine-rich Repeat Variant"/>
    <property type="match status" value="1"/>
</dbReference>
<dbReference type="RefSeq" id="WP_197442500.1">
    <property type="nucleotide sequence ID" value="NZ_CP036433.1"/>
</dbReference>
<proteinExistence type="predicted"/>
<dbReference type="SUPFAM" id="SSF48371">
    <property type="entry name" value="ARM repeat"/>
    <property type="match status" value="1"/>
</dbReference>